<evidence type="ECO:0000313" key="4">
    <source>
        <dbReference type="EMBL" id="KEZ43253.1"/>
    </source>
</evidence>
<accession>A0A084G7E1</accession>
<dbReference type="EMBL" id="JOWA01000095">
    <property type="protein sequence ID" value="KEZ43253.1"/>
    <property type="molecule type" value="Genomic_DNA"/>
</dbReference>
<evidence type="ECO:0000256" key="1">
    <source>
        <dbReference type="SAM" id="MobiDB-lite"/>
    </source>
</evidence>
<gene>
    <name evidence="4" type="ORF">SAPIO_CDS4949</name>
</gene>
<feature type="domain" description="Prion-inhibition and propagation HeLo" evidence="3">
    <location>
        <begin position="4"/>
        <end position="219"/>
    </location>
</feature>
<evidence type="ECO:0000313" key="5">
    <source>
        <dbReference type="Proteomes" id="UP000028545"/>
    </source>
</evidence>
<dbReference type="OrthoDB" id="20872at2759"/>
<dbReference type="InterPro" id="IPR029498">
    <property type="entry name" value="HeLo_dom"/>
</dbReference>
<comment type="caution">
    <text evidence="4">The sequence shown here is derived from an EMBL/GenBank/DDBJ whole genome shotgun (WGS) entry which is preliminary data.</text>
</comment>
<dbReference type="RefSeq" id="XP_016643052.1">
    <property type="nucleotide sequence ID" value="XM_016787377.1"/>
</dbReference>
<feature type="region of interest" description="Disordered" evidence="1">
    <location>
        <begin position="276"/>
        <end position="322"/>
    </location>
</feature>
<dbReference type="PANTHER" id="PTHR37542">
    <property type="entry name" value="HELO DOMAIN-CONTAINING PROTEIN-RELATED"/>
    <property type="match status" value="1"/>
</dbReference>
<dbReference type="Proteomes" id="UP000028545">
    <property type="component" value="Unassembled WGS sequence"/>
</dbReference>
<feature type="chain" id="PRO_5001775455" description="Prion-inhibition and propagation HeLo domain-containing protein" evidence="2">
    <location>
        <begin position="24"/>
        <end position="514"/>
    </location>
</feature>
<dbReference type="VEuPathDB" id="FungiDB:SAPIO_CDS4949"/>
<keyword evidence="2" id="KW-0732">Signal</keyword>
<dbReference type="InterPro" id="IPR038305">
    <property type="entry name" value="HeLo_sf"/>
</dbReference>
<proteinExistence type="predicted"/>
<dbReference type="KEGG" id="sapo:SAPIO_CDS4949"/>
<dbReference type="Pfam" id="PF14479">
    <property type="entry name" value="HeLo"/>
    <property type="match status" value="1"/>
</dbReference>
<organism evidence="4 5">
    <name type="scientific">Pseudallescheria apiosperma</name>
    <name type="common">Scedosporium apiospermum</name>
    <dbReference type="NCBI Taxonomy" id="563466"/>
    <lineage>
        <taxon>Eukaryota</taxon>
        <taxon>Fungi</taxon>
        <taxon>Dikarya</taxon>
        <taxon>Ascomycota</taxon>
        <taxon>Pezizomycotina</taxon>
        <taxon>Sordariomycetes</taxon>
        <taxon>Hypocreomycetidae</taxon>
        <taxon>Microascales</taxon>
        <taxon>Microascaceae</taxon>
        <taxon>Scedosporium</taxon>
    </lineage>
</organism>
<name>A0A084G7E1_PSEDA</name>
<dbReference type="GeneID" id="27724021"/>
<dbReference type="Gene3D" id="1.20.120.1020">
    <property type="entry name" value="Prion-inhibition and propagation, HeLo domain"/>
    <property type="match status" value="1"/>
</dbReference>
<evidence type="ECO:0000259" key="3">
    <source>
        <dbReference type="Pfam" id="PF14479"/>
    </source>
</evidence>
<reference evidence="4 5" key="1">
    <citation type="journal article" date="2014" name="Genome Announc.">
        <title>Draft genome sequence of the pathogenic fungus Scedosporium apiospermum.</title>
        <authorList>
            <person name="Vandeputte P."/>
            <person name="Ghamrawi S."/>
            <person name="Rechenmann M."/>
            <person name="Iltis A."/>
            <person name="Giraud S."/>
            <person name="Fleury M."/>
            <person name="Thornton C."/>
            <person name="Delhaes L."/>
            <person name="Meyer W."/>
            <person name="Papon N."/>
            <person name="Bouchara J.P."/>
        </authorList>
    </citation>
    <scope>NUCLEOTIDE SEQUENCE [LARGE SCALE GENOMIC DNA]</scope>
    <source>
        <strain evidence="4 5">IHEM 14462</strain>
    </source>
</reference>
<protein>
    <recommendedName>
        <fullName evidence="3">Prion-inhibition and propagation HeLo domain-containing protein</fullName>
    </recommendedName>
</protein>
<keyword evidence="5" id="KW-1185">Reference proteome</keyword>
<dbReference type="HOGENOM" id="CLU_530138_0_0_1"/>
<feature type="signal peptide" evidence="2">
    <location>
        <begin position="1"/>
        <end position="23"/>
    </location>
</feature>
<dbReference type="AlphaFoldDB" id="A0A084G7E1"/>
<evidence type="ECO:0000256" key="2">
    <source>
        <dbReference type="SAM" id="SignalP"/>
    </source>
</evidence>
<sequence>MAELALGVLGVSGLFSATLDVWAFVDAGQGYAQSFRRLRTKLDLQRTLFVNWGKSVGFGTEKGYHEKLDEPDTKEIVLQVLTEIYLILSETDRLALEYGVRLLDDDEARRPQAIPNRLLSSRISANGGRSRGGHDSTPLQAAVQQARAKIKQRQQSSSLWTKAKWAIRDEDKLDRLVRDLTELVTGLRSLSSDFVDSEREKQIANETISDIDDIQDLRDVQEASTESSPLSVSIGARIQSLMPSASTAFYSARSRLSEISVPVDLYGSAPGNTNPFSLSARFRQESGSNQRTNQTDRDIGSTSDTDEQTEAEPQGPNSVPGVDTVSWKFASGVRIHGIDGPVMRVEMIIDAPDDTAYKDGQFRIQFWIRHAKIIESDETRVSVSQVTLRFMTRVCHPLVCTNGYCGWTSLEDRFDKRIGSVQSLEETANDWTQRYAQGAGSRRPIYPPESSVVAQESSTLYFNTLSFMRKPSPLMLDQDRWEAQGVPGVSVVLLGYPAVQTWAGQLVPEVKVVG</sequence>